<reference evidence="1" key="1">
    <citation type="submission" date="2022-07" db="EMBL/GenBank/DDBJ databases">
        <title>Phylogenomic reconstructions and comparative analyses of Kickxellomycotina fungi.</title>
        <authorList>
            <person name="Reynolds N.K."/>
            <person name="Stajich J.E."/>
            <person name="Barry K."/>
            <person name="Grigoriev I.V."/>
            <person name="Crous P."/>
            <person name="Smith M.E."/>
        </authorList>
    </citation>
    <scope>NUCLEOTIDE SEQUENCE</scope>
    <source>
        <strain evidence="1">CBS 109367</strain>
    </source>
</reference>
<gene>
    <name evidence="1" type="ORF">IWW39_003543</name>
</gene>
<dbReference type="AlphaFoldDB" id="A0A9W8GKZ2"/>
<dbReference type="OrthoDB" id="616263at2759"/>
<keyword evidence="2" id="KW-1185">Reference proteome</keyword>
<dbReference type="Proteomes" id="UP001151516">
    <property type="component" value="Unassembled WGS sequence"/>
</dbReference>
<proteinExistence type="predicted"/>
<evidence type="ECO:0000313" key="2">
    <source>
        <dbReference type="Proteomes" id="UP001151516"/>
    </source>
</evidence>
<name>A0A9W8GKZ2_9FUNG</name>
<accession>A0A9W8GKZ2</accession>
<organism evidence="1 2">
    <name type="scientific">Coemansia spiralis</name>
    <dbReference type="NCBI Taxonomy" id="417178"/>
    <lineage>
        <taxon>Eukaryota</taxon>
        <taxon>Fungi</taxon>
        <taxon>Fungi incertae sedis</taxon>
        <taxon>Zoopagomycota</taxon>
        <taxon>Kickxellomycotina</taxon>
        <taxon>Kickxellomycetes</taxon>
        <taxon>Kickxellales</taxon>
        <taxon>Kickxellaceae</taxon>
        <taxon>Coemansia</taxon>
    </lineage>
</organism>
<comment type="caution">
    <text evidence="1">The sequence shown here is derived from an EMBL/GenBank/DDBJ whole genome shotgun (WGS) entry which is preliminary data.</text>
</comment>
<protein>
    <recommendedName>
        <fullName evidence="3">Mos1 transposase HTH domain-containing protein</fullName>
    </recommendedName>
</protein>
<evidence type="ECO:0008006" key="3">
    <source>
        <dbReference type="Google" id="ProtNLM"/>
    </source>
</evidence>
<evidence type="ECO:0000313" key="1">
    <source>
        <dbReference type="EMBL" id="KAJ2686569.1"/>
    </source>
</evidence>
<dbReference type="EMBL" id="JANBTX010000102">
    <property type="protein sequence ID" value="KAJ2686569.1"/>
    <property type="molecule type" value="Genomic_DNA"/>
</dbReference>
<sequence>MPRHNDFTEAATPQYTHAIQSHIRVFILACFGMQKPPKEALEYINSLDIGLTTTYDTIRQWYIRFEKGDFDLAGHHHSVGDTS</sequence>